<reference evidence="4 5" key="1">
    <citation type="journal article" date="2016" name="Genome Announc.">
        <title>Complete Genome Sequence of Methylobacterium populi P-1M, Isolated from Pink-Pigmented Household Biofilm.</title>
        <authorList>
            <person name="Morohoshi T."/>
            <person name="Ikeda T."/>
        </authorList>
    </citation>
    <scope>NUCLEOTIDE SEQUENCE [LARGE SCALE GENOMIC DNA]</scope>
    <source>
        <strain evidence="4 5">P-1M</strain>
    </source>
</reference>
<dbReference type="InterPro" id="IPR006311">
    <property type="entry name" value="TAT_signal"/>
</dbReference>
<dbReference type="OrthoDB" id="9780884at2"/>
<keyword evidence="2" id="KW-0378">Hydrolase</keyword>
<dbReference type="CDD" id="cd07385">
    <property type="entry name" value="MPP_YkuE_C"/>
    <property type="match status" value="1"/>
</dbReference>
<dbReference type="PROSITE" id="PS51318">
    <property type="entry name" value="TAT"/>
    <property type="match status" value="1"/>
</dbReference>
<gene>
    <name evidence="4" type="ORF">MPPM_5283</name>
</gene>
<dbReference type="EMBL" id="AP014809">
    <property type="protein sequence ID" value="BAU93888.1"/>
    <property type="molecule type" value="Genomic_DNA"/>
</dbReference>
<feature type="domain" description="Calcineurin-like phosphoesterase" evidence="3">
    <location>
        <begin position="68"/>
        <end position="257"/>
    </location>
</feature>
<dbReference type="GO" id="GO:0046872">
    <property type="term" value="F:metal ion binding"/>
    <property type="evidence" value="ECO:0007669"/>
    <property type="project" value="UniProtKB-KW"/>
</dbReference>
<dbReference type="InterPro" id="IPR051158">
    <property type="entry name" value="Metallophosphoesterase_sf"/>
</dbReference>
<dbReference type="PANTHER" id="PTHR31302:SF31">
    <property type="entry name" value="PHOSPHODIESTERASE YAEI"/>
    <property type="match status" value="1"/>
</dbReference>
<dbReference type="InterPro" id="IPR004843">
    <property type="entry name" value="Calcineurin-like_PHP"/>
</dbReference>
<dbReference type="RefSeq" id="WP_096487549.1">
    <property type="nucleotide sequence ID" value="NZ_AP014809.1"/>
</dbReference>
<evidence type="ECO:0000313" key="4">
    <source>
        <dbReference type="EMBL" id="BAU93888.1"/>
    </source>
</evidence>
<dbReference type="GO" id="GO:0008758">
    <property type="term" value="F:UDP-2,3-diacylglucosamine hydrolase activity"/>
    <property type="evidence" value="ECO:0007669"/>
    <property type="project" value="TreeGrafter"/>
</dbReference>
<dbReference type="PANTHER" id="PTHR31302">
    <property type="entry name" value="TRANSMEMBRANE PROTEIN WITH METALLOPHOSPHOESTERASE DOMAIN-RELATED"/>
    <property type="match status" value="1"/>
</dbReference>
<dbReference type="Gene3D" id="3.60.21.10">
    <property type="match status" value="1"/>
</dbReference>
<organism evidence="4 5">
    <name type="scientific">Methylorubrum populi</name>
    <dbReference type="NCBI Taxonomy" id="223967"/>
    <lineage>
        <taxon>Bacteria</taxon>
        <taxon>Pseudomonadati</taxon>
        <taxon>Pseudomonadota</taxon>
        <taxon>Alphaproteobacteria</taxon>
        <taxon>Hyphomicrobiales</taxon>
        <taxon>Methylobacteriaceae</taxon>
        <taxon>Methylorubrum</taxon>
    </lineage>
</organism>
<name>A0A161JLK9_9HYPH</name>
<dbReference type="Pfam" id="PF00149">
    <property type="entry name" value="Metallophos"/>
    <property type="match status" value="1"/>
</dbReference>
<keyword evidence="1" id="KW-0479">Metal-binding</keyword>
<dbReference type="InterPro" id="IPR029052">
    <property type="entry name" value="Metallo-depent_PP-like"/>
</dbReference>
<dbReference type="Proteomes" id="UP000218288">
    <property type="component" value="Chromosome"/>
</dbReference>
<evidence type="ECO:0000313" key="5">
    <source>
        <dbReference type="Proteomes" id="UP000218288"/>
    </source>
</evidence>
<dbReference type="AlphaFoldDB" id="A0A161JLK9"/>
<dbReference type="SUPFAM" id="SSF56300">
    <property type="entry name" value="Metallo-dependent phosphatases"/>
    <property type="match status" value="1"/>
</dbReference>
<dbReference type="GO" id="GO:0016020">
    <property type="term" value="C:membrane"/>
    <property type="evidence" value="ECO:0007669"/>
    <property type="project" value="GOC"/>
</dbReference>
<evidence type="ECO:0000259" key="3">
    <source>
        <dbReference type="Pfam" id="PF00149"/>
    </source>
</evidence>
<accession>A0A161JLK9</accession>
<sequence length="322" mass="34284">MRETDASDPARGISPVSVTRRTVLIGLGATTLAGAGTGAYALGIEPMRLAVTRYRLRPLGPWPEGLRLRIVALSDIHACEPWMSAGRIEGIVAAANALKGDLTVLLGDYVSGMNLVTRYVDAAEWGPVLGRLQAPLGTYAILGNHDWWEDRSAQARGGGPTIAGEALRRNGIRVLQNEALPLPVRGHEVWLAGLGDQIAFVPSARKRARPRIGVDDLPGTLAQIPEGAPAILLAHEPDIFPQVPPRITLTLSGHTHGGQVRLFGYAPVVPSRYRNRFAYGHVREQADLIVSGGLGMSIAPVRLGIPPEIVVIDLGDAGIATH</sequence>
<evidence type="ECO:0000256" key="2">
    <source>
        <dbReference type="ARBA" id="ARBA00022801"/>
    </source>
</evidence>
<evidence type="ECO:0000256" key="1">
    <source>
        <dbReference type="ARBA" id="ARBA00022723"/>
    </source>
</evidence>
<protein>
    <submittedName>
        <fullName evidence="4">Metallophosphoesterase</fullName>
    </submittedName>
</protein>
<proteinExistence type="predicted"/>
<dbReference type="GO" id="GO:0009245">
    <property type="term" value="P:lipid A biosynthetic process"/>
    <property type="evidence" value="ECO:0007669"/>
    <property type="project" value="TreeGrafter"/>
</dbReference>